<keyword evidence="2" id="KW-0732">Signal</keyword>
<dbReference type="OrthoDB" id="2466316at2"/>
<sequence>MYKKSISCLSIALGMSLLFSSSSLAAPDDNLSKAEIKKLKEVFQFSDEHIADLVEDGKVQEYLSIKKPLVSKKEEYYEISKNGNEKKAEKLTKKEFKERLEKEKKKNKKKEEENDTPISTFDYDLEDDHDYITLETWFIYDEVEGDAQASARFEFADDSSTYGFLGDLYEDVLAIGISDNASLVSDTEEFYLKFRKYGFDGEYDSYGHPIYEWTSMTRDDSRADERDVGGYAFDVNFPSMNTERYQYIKNIRGYMKVEVTHRDSSWGGEMYDVWSHYLHSWEDVHLSYGLSIPLGGSISWEYEDVSEKITGHTQERIYD</sequence>
<feature type="chain" id="PRO_5018123770" evidence="2">
    <location>
        <begin position="26"/>
        <end position="319"/>
    </location>
</feature>
<evidence type="ECO:0000313" key="4">
    <source>
        <dbReference type="Proteomes" id="UP000282028"/>
    </source>
</evidence>
<evidence type="ECO:0000256" key="1">
    <source>
        <dbReference type="SAM" id="MobiDB-lite"/>
    </source>
</evidence>
<dbReference type="RefSeq" id="WP_122911230.1">
    <property type="nucleotide sequence ID" value="NZ_CBCSBE010000036.1"/>
</dbReference>
<dbReference type="AlphaFoldDB" id="A0A3M8BV18"/>
<feature type="compositionally biased region" description="Basic and acidic residues" evidence="1">
    <location>
        <begin position="102"/>
        <end position="112"/>
    </location>
</feature>
<feature type="signal peptide" evidence="2">
    <location>
        <begin position="1"/>
        <end position="25"/>
    </location>
</feature>
<organism evidence="3 4">
    <name type="scientific">Brevibacillus invocatus</name>
    <dbReference type="NCBI Taxonomy" id="173959"/>
    <lineage>
        <taxon>Bacteria</taxon>
        <taxon>Bacillati</taxon>
        <taxon>Bacillota</taxon>
        <taxon>Bacilli</taxon>
        <taxon>Bacillales</taxon>
        <taxon>Paenibacillaceae</taxon>
        <taxon>Brevibacillus</taxon>
    </lineage>
</organism>
<comment type="caution">
    <text evidence="3">The sequence shown here is derived from an EMBL/GenBank/DDBJ whole genome shotgun (WGS) entry which is preliminary data.</text>
</comment>
<dbReference type="Proteomes" id="UP000282028">
    <property type="component" value="Unassembled WGS sequence"/>
</dbReference>
<keyword evidence="4" id="KW-1185">Reference proteome</keyword>
<name>A0A3M8BV18_9BACL</name>
<reference evidence="3 4" key="1">
    <citation type="submission" date="2018-10" db="EMBL/GenBank/DDBJ databases">
        <title>Phylogenomics of Brevibacillus.</title>
        <authorList>
            <person name="Dunlap C."/>
        </authorList>
    </citation>
    <scope>NUCLEOTIDE SEQUENCE [LARGE SCALE GENOMIC DNA]</scope>
    <source>
        <strain evidence="3 4">JCM 12215</strain>
    </source>
</reference>
<evidence type="ECO:0000256" key="2">
    <source>
        <dbReference type="SAM" id="SignalP"/>
    </source>
</evidence>
<feature type="region of interest" description="Disordered" evidence="1">
    <location>
        <begin position="102"/>
        <end position="121"/>
    </location>
</feature>
<accession>A0A3M8BV18</accession>
<gene>
    <name evidence="3" type="ORF">EDM52_22940</name>
</gene>
<protein>
    <submittedName>
        <fullName evidence="3">Uncharacterized protein</fullName>
    </submittedName>
</protein>
<evidence type="ECO:0000313" key="3">
    <source>
        <dbReference type="EMBL" id="RNB67262.1"/>
    </source>
</evidence>
<dbReference type="EMBL" id="RHHR01000054">
    <property type="protein sequence ID" value="RNB67262.1"/>
    <property type="molecule type" value="Genomic_DNA"/>
</dbReference>
<proteinExistence type="predicted"/>